<evidence type="ECO:0000313" key="5">
    <source>
        <dbReference type="EMBL" id="KAF4352275.1"/>
    </source>
</evidence>
<dbReference type="Proteomes" id="UP000583929">
    <property type="component" value="Unassembled WGS sequence"/>
</dbReference>
<evidence type="ECO:0000259" key="4">
    <source>
        <dbReference type="Pfam" id="PF00139"/>
    </source>
</evidence>
<dbReference type="Gene3D" id="2.60.120.200">
    <property type="match status" value="1"/>
</dbReference>
<keyword evidence="3" id="KW-0732">Signal</keyword>
<feature type="chain" id="PRO_5029864301" description="Legume lectin domain-containing protein" evidence="3">
    <location>
        <begin position="22"/>
        <end position="125"/>
    </location>
</feature>
<dbReference type="InterPro" id="IPR013320">
    <property type="entry name" value="ConA-like_dom_sf"/>
</dbReference>
<proteinExistence type="inferred from homology"/>
<feature type="domain" description="Legume lectin" evidence="4">
    <location>
        <begin position="53"/>
        <end position="124"/>
    </location>
</feature>
<evidence type="ECO:0000256" key="3">
    <source>
        <dbReference type="SAM" id="SignalP"/>
    </source>
</evidence>
<dbReference type="GO" id="GO:0030246">
    <property type="term" value="F:carbohydrate binding"/>
    <property type="evidence" value="ECO:0007669"/>
    <property type="project" value="UniProtKB-KW"/>
</dbReference>
<feature type="signal peptide" evidence="3">
    <location>
        <begin position="1"/>
        <end position="21"/>
    </location>
</feature>
<name>A0A7J6E1H0_CANSA</name>
<keyword evidence="2" id="KW-0430">Lectin</keyword>
<evidence type="ECO:0000256" key="1">
    <source>
        <dbReference type="ARBA" id="ARBA00007606"/>
    </source>
</evidence>
<accession>A0A7J6E1H0</accession>
<comment type="caution">
    <text evidence="5">The sequence shown here is derived from an EMBL/GenBank/DDBJ whole genome shotgun (WGS) entry which is preliminary data.</text>
</comment>
<dbReference type="Pfam" id="PF00139">
    <property type="entry name" value="Lectin_legB"/>
    <property type="match status" value="1"/>
</dbReference>
<protein>
    <recommendedName>
        <fullName evidence="4">Legume lectin domain-containing protein</fullName>
    </recommendedName>
</protein>
<comment type="similarity">
    <text evidence="1">Belongs to the leguminous lectin family.</text>
</comment>
<dbReference type="InterPro" id="IPR001220">
    <property type="entry name" value="Legume_lectin_dom"/>
</dbReference>
<reference evidence="5 6" key="1">
    <citation type="journal article" date="2020" name="bioRxiv">
        <title>Sequence and annotation of 42 cannabis genomes reveals extensive copy number variation in cannabinoid synthesis and pathogen resistance genes.</title>
        <authorList>
            <person name="Mckernan K.J."/>
            <person name="Helbert Y."/>
            <person name="Kane L.T."/>
            <person name="Ebling H."/>
            <person name="Zhang L."/>
            <person name="Liu B."/>
            <person name="Eaton Z."/>
            <person name="Mclaughlin S."/>
            <person name="Kingan S."/>
            <person name="Baybayan P."/>
            <person name="Concepcion G."/>
            <person name="Jordan M."/>
            <person name="Riva A."/>
            <person name="Barbazuk W."/>
            <person name="Harkins T."/>
        </authorList>
    </citation>
    <scope>NUCLEOTIDE SEQUENCE [LARGE SCALE GENOMIC DNA]</scope>
    <source>
        <strain evidence="6">cv. Jamaican Lion 4</strain>
        <tissue evidence="5">Leaf</tissue>
    </source>
</reference>
<organism evidence="5 6">
    <name type="scientific">Cannabis sativa</name>
    <name type="common">Hemp</name>
    <name type="synonym">Marijuana</name>
    <dbReference type="NCBI Taxonomy" id="3483"/>
    <lineage>
        <taxon>Eukaryota</taxon>
        <taxon>Viridiplantae</taxon>
        <taxon>Streptophyta</taxon>
        <taxon>Embryophyta</taxon>
        <taxon>Tracheophyta</taxon>
        <taxon>Spermatophyta</taxon>
        <taxon>Magnoliopsida</taxon>
        <taxon>eudicotyledons</taxon>
        <taxon>Gunneridae</taxon>
        <taxon>Pentapetalae</taxon>
        <taxon>rosids</taxon>
        <taxon>fabids</taxon>
        <taxon>Rosales</taxon>
        <taxon>Cannabaceae</taxon>
        <taxon>Cannabis</taxon>
    </lineage>
</organism>
<evidence type="ECO:0000256" key="2">
    <source>
        <dbReference type="ARBA" id="ARBA00022734"/>
    </source>
</evidence>
<dbReference type="EMBL" id="JAATIQ010000530">
    <property type="protein sequence ID" value="KAF4352275.1"/>
    <property type="molecule type" value="Genomic_DNA"/>
</dbReference>
<dbReference type="AlphaFoldDB" id="A0A7J6E1H0"/>
<gene>
    <name evidence="5" type="ORF">G4B88_029231</name>
</gene>
<dbReference type="SUPFAM" id="SSF49899">
    <property type="entry name" value="Concanavalin A-like lectins/glucanases"/>
    <property type="match status" value="1"/>
</dbReference>
<keyword evidence="6" id="KW-1185">Reference proteome</keyword>
<sequence>MRTLIRLRMFICSLFRLPNFAGIRPYSWPVSCPPSISENGSAFSGTVTCLSLTLRVWVDYGAVKKQMNVTLAPSQALKPQNLFCFDGRSFAIYKDTIYIGFSSSIGSVISNHYVLGWSFEFNGQA</sequence>
<evidence type="ECO:0000313" key="6">
    <source>
        <dbReference type="Proteomes" id="UP000583929"/>
    </source>
</evidence>